<dbReference type="EMBL" id="VSSQ01013231">
    <property type="protein sequence ID" value="MPM51031.1"/>
    <property type="molecule type" value="Genomic_DNA"/>
</dbReference>
<comment type="caution">
    <text evidence="1">The sequence shown here is derived from an EMBL/GenBank/DDBJ whole genome shotgun (WGS) entry which is preliminary data.</text>
</comment>
<protein>
    <submittedName>
        <fullName evidence="1">Uncharacterized protein</fullName>
    </submittedName>
</protein>
<evidence type="ECO:0000313" key="1">
    <source>
        <dbReference type="EMBL" id="MPM51031.1"/>
    </source>
</evidence>
<gene>
    <name evidence="1" type="ORF">SDC9_97777</name>
</gene>
<reference evidence="1" key="1">
    <citation type="submission" date="2019-08" db="EMBL/GenBank/DDBJ databases">
        <authorList>
            <person name="Kucharzyk K."/>
            <person name="Murdoch R.W."/>
            <person name="Higgins S."/>
            <person name="Loffler F."/>
        </authorList>
    </citation>
    <scope>NUCLEOTIDE SEQUENCE</scope>
</reference>
<organism evidence="1">
    <name type="scientific">bioreactor metagenome</name>
    <dbReference type="NCBI Taxonomy" id="1076179"/>
    <lineage>
        <taxon>unclassified sequences</taxon>
        <taxon>metagenomes</taxon>
        <taxon>ecological metagenomes</taxon>
    </lineage>
</organism>
<proteinExistence type="predicted"/>
<dbReference type="AlphaFoldDB" id="A0A645AFH9"/>
<sequence length="59" mass="6385">MHFWELVTRPDGGVATPVKYGLKGAMPAPISKRLGSFSGTNEALGKTKCPFSRKNSKYA</sequence>
<name>A0A645AFH9_9ZZZZ</name>
<accession>A0A645AFH9</accession>